<dbReference type="RefSeq" id="WP_346751213.1">
    <property type="nucleotide sequence ID" value="NZ_JAUJEA010000002.1"/>
</dbReference>
<organism evidence="1 2">
    <name type="scientific">Splendidivirga corallicola</name>
    <dbReference type="NCBI Taxonomy" id="3051826"/>
    <lineage>
        <taxon>Bacteria</taxon>
        <taxon>Pseudomonadati</taxon>
        <taxon>Bacteroidota</taxon>
        <taxon>Cytophagia</taxon>
        <taxon>Cytophagales</taxon>
        <taxon>Splendidivirgaceae</taxon>
        <taxon>Splendidivirga</taxon>
    </lineage>
</organism>
<dbReference type="Gene3D" id="3.40.50.620">
    <property type="entry name" value="HUPs"/>
    <property type="match status" value="1"/>
</dbReference>
<dbReference type="Proteomes" id="UP001172082">
    <property type="component" value="Unassembled WGS sequence"/>
</dbReference>
<evidence type="ECO:0000313" key="2">
    <source>
        <dbReference type="Proteomes" id="UP001172082"/>
    </source>
</evidence>
<accession>A0ABT8KKF3</accession>
<name>A0ABT8KKF3_9BACT</name>
<comment type="caution">
    <text evidence="1">The sequence shown here is derived from an EMBL/GenBank/DDBJ whole genome shotgun (WGS) entry which is preliminary data.</text>
</comment>
<dbReference type="EMBL" id="JAUJEA010000002">
    <property type="protein sequence ID" value="MDN5201187.1"/>
    <property type="molecule type" value="Genomic_DNA"/>
</dbReference>
<proteinExistence type="predicted"/>
<reference evidence="1" key="1">
    <citation type="submission" date="2023-06" db="EMBL/GenBank/DDBJ databases">
        <title>Genomic of Parafulvivirga corallium.</title>
        <authorList>
            <person name="Wang G."/>
        </authorList>
    </citation>
    <scope>NUCLEOTIDE SEQUENCE</scope>
    <source>
        <strain evidence="1">BMA10</strain>
    </source>
</reference>
<gene>
    <name evidence="1" type="ORF">QQ008_07435</name>
</gene>
<sequence>MNINKRVLSLGAGTQSTDLLLRSLRGEMEHKPDYAIFADVGNEPKGVYKHLEWLINHVDKEYGFQIKVISAGNIYQDAIEFISGNINRADGMPLHIKSDDGSQAILNRQCTGYYKILPIRRFVKKHKQPGRFNKVELWLGISYEESQRMKDPDVKWLIHRYPLVEKKIRRADCIKNFKAHNIPVPYRSSCIICPYHSNDYWYWLYVTEPDSFESAVFLDDMIRDYPGIENAQCYLHRSCRPLKEVIIDLARQKELQKRQLSIFPELIDECDGVCGS</sequence>
<keyword evidence="2" id="KW-1185">Reference proteome</keyword>
<protein>
    <recommendedName>
        <fullName evidence="3">Phosphoadenosine phosphosulphate reductase domain-containing protein</fullName>
    </recommendedName>
</protein>
<evidence type="ECO:0008006" key="3">
    <source>
        <dbReference type="Google" id="ProtNLM"/>
    </source>
</evidence>
<evidence type="ECO:0000313" key="1">
    <source>
        <dbReference type="EMBL" id="MDN5201187.1"/>
    </source>
</evidence>
<dbReference type="InterPro" id="IPR014729">
    <property type="entry name" value="Rossmann-like_a/b/a_fold"/>
</dbReference>